<dbReference type="Gene3D" id="3.30.300.180">
    <property type="match status" value="1"/>
</dbReference>
<dbReference type="EMBL" id="MGDD01000003">
    <property type="protein sequence ID" value="OGL50421.1"/>
    <property type="molecule type" value="Genomic_DNA"/>
</dbReference>
<evidence type="ECO:0000256" key="9">
    <source>
        <dbReference type="NCBIfam" id="TIGR00362"/>
    </source>
</evidence>
<feature type="region of interest" description="Domain IV, binds dsDNA" evidence="8">
    <location>
        <begin position="333"/>
        <end position="452"/>
    </location>
</feature>
<comment type="caution">
    <text evidence="14">The sequence shown here is derived from an EMBL/GenBank/DDBJ whole genome shotgun (WGS) entry which is preliminary data.</text>
</comment>
<evidence type="ECO:0000256" key="10">
    <source>
        <dbReference type="RuleBase" id="RU000577"/>
    </source>
</evidence>
<keyword evidence="7 8" id="KW-0238">DNA-binding</keyword>
<dbReference type="CDD" id="cd06571">
    <property type="entry name" value="Bac_DnaA_C"/>
    <property type="match status" value="1"/>
</dbReference>
<evidence type="ECO:0000256" key="6">
    <source>
        <dbReference type="ARBA" id="ARBA00023121"/>
    </source>
</evidence>
<comment type="function">
    <text evidence="8 10">Plays an essential role in the initiation and regulation of chromosomal replication. ATP-DnaA binds to the origin of replication (oriC) to initiate formation of the DNA replication initiation complex once per cell cycle. Binds the DnaA box (a 9 base pair repeat at the origin) and separates the double-stranded (ds)DNA. Forms a right-handed helical filament on oriC DNA; dsDNA binds to the exterior of the filament while single-stranded (ss)DNA is stabiized in the filament's interior. The ATP-DnaA-oriC complex binds and stabilizes one strand of the AT-rich DNA unwinding element (DUE), permitting loading of DNA polymerase. After initiation quickly degrades to an ADP-DnaA complex that is not apt for DNA replication. Binds acidic phospholipids.</text>
</comment>
<dbReference type="PANTHER" id="PTHR30050">
    <property type="entry name" value="CHROMOSOMAL REPLICATION INITIATOR PROTEIN DNAA"/>
    <property type="match status" value="1"/>
</dbReference>
<keyword evidence="3 8" id="KW-0235">DNA replication</keyword>
<evidence type="ECO:0000256" key="1">
    <source>
        <dbReference type="ARBA" id="ARBA00006583"/>
    </source>
</evidence>
<dbReference type="SMART" id="SM00760">
    <property type="entry name" value="Bac_DnaA_C"/>
    <property type="match status" value="1"/>
</dbReference>
<accession>A0A1F7S9N5</accession>
<evidence type="ECO:0000256" key="5">
    <source>
        <dbReference type="ARBA" id="ARBA00022840"/>
    </source>
</evidence>
<protein>
    <recommendedName>
        <fullName evidence="8 9">Chromosomal replication initiator protein DnaA</fullName>
    </recommendedName>
</protein>
<evidence type="ECO:0000259" key="12">
    <source>
        <dbReference type="SMART" id="SM00382"/>
    </source>
</evidence>
<dbReference type="InterPro" id="IPR018312">
    <property type="entry name" value="Chromosome_initiator_DnaA_CS"/>
</dbReference>
<dbReference type="PANTHER" id="PTHR30050:SF2">
    <property type="entry name" value="CHROMOSOMAL REPLICATION INITIATOR PROTEIN DNAA"/>
    <property type="match status" value="1"/>
</dbReference>
<feature type="domain" description="AAA+ ATPase" evidence="12">
    <location>
        <begin position="149"/>
        <end position="277"/>
    </location>
</feature>
<dbReference type="GO" id="GO:0008289">
    <property type="term" value="F:lipid binding"/>
    <property type="evidence" value="ECO:0007669"/>
    <property type="project" value="UniProtKB-KW"/>
</dbReference>
<comment type="domain">
    <text evidence="8">Domain I is involved in oligomerization and binding regulators, domain II is flexibile and of varying length in different bacteria, domain III forms the AAA+ region, while domain IV binds dsDNA.</text>
</comment>
<dbReference type="PROSITE" id="PS01008">
    <property type="entry name" value="DNAA"/>
    <property type="match status" value="1"/>
</dbReference>
<keyword evidence="4 8" id="KW-0547">Nucleotide-binding</keyword>
<proteinExistence type="inferred from homology"/>
<dbReference type="Proteomes" id="UP000179266">
    <property type="component" value="Unassembled WGS sequence"/>
</dbReference>
<dbReference type="InterPro" id="IPR013317">
    <property type="entry name" value="DnaA_dom"/>
</dbReference>
<dbReference type="FunFam" id="3.40.50.300:FF:000668">
    <property type="entry name" value="Chromosomal replication initiator protein DnaA"/>
    <property type="match status" value="1"/>
</dbReference>
<dbReference type="GO" id="GO:0005886">
    <property type="term" value="C:plasma membrane"/>
    <property type="evidence" value="ECO:0007669"/>
    <property type="project" value="TreeGrafter"/>
</dbReference>
<comment type="subcellular location">
    <subcellularLocation>
        <location evidence="8">Cytoplasm</location>
    </subcellularLocation>
</comment>
<dbReference type="InterPro" id="IPR038454">
    <property type="entry name" value="DnaA_N_sf"/>
</dbReference>
<dbReference type="CDD" id="cd00009">
    <property type="entry name" value="AAA"/>
    <property type="match status" value="1"/>
</dbReference>
<sequence length="452" mass="52052">MNTLNEEKKVDDLWNLILQDIQQRVNKQSFETWFKPIKLSEITEDTLVIEVPSEDFGSWLKDHYLAIIQDIATTYINYRPAILFTANGNGGSFKKEKTGIIHEEEIKADVLQNHPVLNSKYTFESFVVGSCNQFAHAASEAVAKRPGELYNPLFIYGGVGLGKTHLMHAIGHSILSRKSMQSLMYLSSENFMNDVIHSIRHDKMNEFRDRYNKVKVLLIDDIQFIAGKERTQEVFFHIFNSLYESQKQIVISSDLYPKDMVNIEKRIRSRFEWGLIADIQPPDLETKIAILMKKAEIEKIHINSDVAMFIAERNRSNVRELEGALIRVGAFASLTGKKITVDFAEEVLRGIMDDPGKVITIELIQKLVAKYFNIKLNDMLSKTRAREFSYPRQIAMYLCREILECSLPEIGKKFGGKDHATVIYSHKKVKKEMEKDPNLRKTLQILDQQIKS</sequence>
<gene>
    <name evidence="8" type="primary">dnaA</name>
    <name evidence="14" type="ORF">A2161_13465</name>
</gene>
<dbReference type="Gene3D" id="1.10.1750.10">
    <property type="match status" value="1"/>
</dbReference>
<dbReference type="GO" id="GO:0006270">
    <property type="term" value="P:DNA replication initiation"/>
    <property type="evidence" value="ECO:0007669"/>
    <property type="project" value="UniProtKB-UniRule"/>
</dbReference>
<dbReference type="GO" id="GO:0006275">
    <property type="term" value="P:regulation of DNA replication"/>
    <property type="evidence" value="ECO:0007669"/>
    <property type="project" value="UniProtKB-UniRule"/>
</dbReference>
<dbReference type="InterPro" id="IPR010921">
    <property type="entry name" value="Trp_repressor/repl_initiator"/>
</dbReference>
<name>A0A1F7S9N5_9BACT</name>
<evidence type="ECO:0000256" key="3">
    <source>
        <dbReference type="ARBA" id="ARBA00022705"/>
    </source>
</evidence>
<dbReference type="SUPFAM" id="SSF52540">
    <property type="entry name" value="P-loop containing nucleoside triphosphate hydrolases"/>
    <property type="match status" value="1"/>
</dbReference>
<comment type="similarity">
    <text evidence="1 8 11">Belongs to the DnaA family.</text>
</comment>
<dbReference type="Pfam" id="PF08299">
    <property type="entry name" value="Bac_DnaA_C"/>
    <property type="match status" value="1"/>
</dbReference>
<dbReference type="Pfam" id="PF00308">
    <property type="entry name" value="Bac_DnaA"/>
    <property type="match status" value="1"/>
</dbReference>
<dbReference type="AlphaFoldDB" id="A0A1F7S9N5"/>
<dbReference type="GO" id="GO:0005737">
    <property type="term" value="C:cytoplasm"/>
    <property type="evidence" value="ECO:0007669"/>
    <property type="project" value="UniProtKB-SubCell"/>
</dbReference>
<dbReference type="Gene3D" id="3.40.50.300">
    <property type="entry name" value="P-loop containing nucleotide triphosphate hydrolases"/>
    <property type="match status" value="1"/>
</dbReference>
<dbReference type="HAMAP" id="MF_00377">
    <property type="entry name" value="DnaA_bact"/>
    <property type="match status" value="1"/>
</dbReference>
<evidence type="ECO:0000256" key="8">
    <source>
        <dbReference type="HAMAP-Rule" id="MF_00377"/>
    </source>
</evidence>
<dbReference type="SUPFAM" id="SSF48295">
    <property type="entry name" value="TrpR-like"/>
    <property type="match status" value="1"/>
</dbReference>
<feature type="binding site" evidence="8">
    <location>
        <position position="160"/>
    </location>
    <ligand>
        <name>ATP</name>
        <dbReference type="ChEBI" id="CHEBI:30616"/>
    </ligand>
</feature>
<dbReference type="InterPro" id="IPR001957">
    <property type="entry name" value="Chromosome_initiator_DnaA"/>
</dbReference>
<dbReference type="SMART" id="SM00382">
    <property type="entry name" value="AAA"/>
    <property type="match status" value="1"/>
</dbReference>
<feature type="binding site" evidence="8">
    <location>
        <position position="163"/>
    </location>
    <ligand>
        <name>ATP</name>
        <dbReference type="ChEBI" id="CHEBI:30616"/>
    </ligand>
</feature>
<dbReference type="InterPro" id="IPR003593">
    <property type="entry name" value="AAA+_ATPase"/>
</dbReference>
<dbReference type="Pfam" id="PF11638">
    <property type="entry name" value="DnaA_N"/>
    <property type="match status" value="1"/>
</dbReference>
<evidence type="ECO:0000256" key="2">
    <source>
        <dbReference type="ARBA" id="ARBA00022490"/>
    </source>
</evidence>
<organism evidence="14 15">
    <name type="scientific">Candidatus Schekmanbacteria bacterium RBG_13_48_7</name>
    <dbReference type="NCBI Taxonomy" id="1817878"/>
    <lineage>
        <taxon>Bacteria</taxon>
        <taxon>Candidatus Schekmaniibacteriota</taxon>
    </lineage>
</organism>
<dbReference type="PRINTS" id="PR00051">
    <property type="entry name" value="DNAA"/>
</dbReference>
<dbReference type="Gene3D" id="1.10.8.60">
    <property type="match status" value="1"/>
</dbReference>
<evidence type="ECO:0000256" key="11">
    <source>
        <dbReference type="RuleBase" id="RU004227"/>
    </source>
</evidence>
<evidence type="ECO:0000256" key="4">
    <source>
        <dbReference type="ARBA" id="ARBA00022741"/>
    </source>
</evidence>
<keyword evidence="2 8" id="KW-0963">Cytoplasm</keyword>
<keyword evidence="6 8" id="KW-0446">Lipid-binding</keyword>
<feature type="binding site" evidence="8">
    <location>
        <position position="164"/>
    </location>
    <ligand>
        <name>ATP</name>
        <dbReference type="ChEBI" id="CHEBI:30616"/>
    </ligand>
</feature>
<dbReference type="InterPro" id="IPR020591">
    <property type="entry name" value="Chromosome_initiator_DnaA-like"/>
</dbReference>
<dbReference type="InterPro" id="IPR013159">
    <property type="entry name" value="DnaA_C"/>
</dbReference>
<comment type="caution">
    <text evidence="8">Lacks conserved residue(s) required for the propagation of feature annotation.</text>
</comment>
<feature type="domain" description="Chromosomal replication initiator DnaA C-terminal" evidence="13">
    <location>
        <begin position="360"/>
        <end position="429"/>
    </location>
</feature>
<comment type="subunit">
    <text evidence="8">Oligomerizes as a right-handed, spiral filament on DNA at oriC.</text>
</comment>
<evidence type="ECO:0000313" key="14">
    <source>
        <dbReference type="EMBL" id="OGL50421.1"/>
    </source>
</evidence>
<dbReference type="NCBIfam" id="TIGR00362">
    <property type="entry name" value="DnaA"/>
    <property type="match status" value="1"/>
</dbReference>
<keyword evidence="5 8" id="KW-0067">ATP-binding</keyword>
<feature type="region of interest" description="Domain III, AAA+ region" evidence="8">
    <location>
        <begin position="116"/>
        <end position="332"/>
    </location>
</feature>
<dbReference type="GO" id="GO:0003688">
    <property type="term" value="F:DNA replication origin binding"/>
    <property type="evidence" value="ECO:0007669"/>
    <property type="project" value="UniProtKB-UniRule"/>
</dbReference>
<dbReference type="InterPro" id="IPR024633">
    <property type="entry name" value="DnaA_N_dom"/>
</dbReference>
<evidence type="ECO:0000259" key="13">
    <source>
        <dbReference type="SMART" id="SM00760"/>
    </source>
</evidence>
<feature type="region of interest" description="Domain I, interacts with DnaA modulators" evidence="8">
    <location>
        <begin position="1"/>
        <end position="108"/>
    </location>
</feature>
<dbReference type="FunFam" id="1.10.8.60:FF:000003">
    <property type="entry name" value="Chromosomal replication initiator protein DnaA"/>
    <property type="match status" value="1"/>
</dbReference>
<dbReference type="GO" id="GO:0005524">
    <property type="term" value="F:ATP binding"/>
    <property type="evidence" value="ECO:0007669"/>
    <property type="project" value="UniProtKB-UniRule"/>
</dbReference>
<reference evidence="14 15" key="1">
    <citation type="journal article" date="2016" name="Nat. Commun.">
        <title>Thousands of microbial genomes shed light on interconnected biogeochemical processes in an aquifer system.</title>
        <authorList>
            <person name="Anantharaman K."/>
            <person name="Brown C.T."/>
            <person name="Hug L.A."/>
            <person name="Sharon I."/>
            <person name="Castelle C.J."/>
            <person name="Probst A.J."/>
            <person name="Thomas B.C."/>
            <person name="Singh A."/>
            <person name="Wilkins M.J."/>
            <person name="Karaoz U."/>
            <person name="Brodie E.L."/>
            <person name="Williams K.H."/>
            <person name="Hubbard S.S."/>
            <person name="Banfield J.F."/>
        </authorList>
    </citation>
    <scope>NUCLEOTIDE SEQUENCE [LARGE SCALE GENOMIC DNA]</scope>
</reference>
<evidence type="ECO:0000256" key="7">
    <source>
        <dbReference type="ARBA" id="ARBA00023125"/>
    </source>
</evidence>
<dbReference type="InterPro" id="IPR027417">
    <property type="entry name" value="P-loop_NTPase"/>
</dbReference>
<evidence type="ECO:0000313" key="15">
    <source>
        <dbReference type="Proteomes" id="UP000179266"/>
    </source>
</evidence>
<feature type="binding site" evidence="8">
    <location>
        <position position="162"/>
    </location>
    <ligand>
        <name>ATP</name>
        <dbReference type="ChEBI" id="CHEBI:30616"/>
    </ligand>
</feature>